<dbReference type="RefSeq" id="WP_228615341.1">
    <property type="nucleotide sequence ID" value="NZ_QEFP02000008.1"/>
</dbReference>
<dbReference type="PANTHER" id="PTHR10744">
    <property type="entry name" value="40S RIBOSOMAL PROTEIN S11 FAMILY MEMBER"/>
    <property type="match status" value="1"/>
</dbReference>
<dbReference type="GO" id="GO:0003735">
    <property type="term" value="F:structural constituent of ribosome"/>
    <property type="evidence" value="ECO:0007669"/>
    <property type="project" value="UniProtKB-UniRule"/>
</dbReference>
<comment type="caution">
    <text evidence="7">The sequence shown here is derived from an EMBL/GenBank/DDBJ whole genome shotgun (WGS) entry which is preliminary data.</text>
</comment>
<reference evidence="7" key="2">
    <citation type="submission" date="2017-05" db="EMBL/GenBank/DDBJ databases">
        <authorList>
            <person name="Song R."/>
            <person name="Chenine A.L."/>
            <person name="Ruprecht R.M."/>
        </authorList>
    </citation>
    <scope>NUCLEOTIDE SEQUENCE</scope>
    <source>
        <strain evidence="7">SCGC AB-777_F03</strain>
    </source>
</reference>
<proteinExistence type="inferred from homology"/>
<dbReference type="InterPro" id="IPR012340">
    <property type="entry name" value="NA-bd_OB-fold"/>
</dbReference>
<dbReference type="NCBIfam" id="TIGR03630">
    <property type="entry name" value="uS17_arch"/>
    <property type="match status" value="1"/>
</dbReference>
<dbReference type="InterPro" id="IPR019979">
    <property type="entry name" value="Ribosomal_uS17_CS"/>
</dbReference>
<gene>
    <name evidence="6" type="ORF">DDW03_001730</name>
    <name evidence="7" type="ORF">DDW03_02505</name>
</gene>
<dbReference type="PANTHER" id="PTHR10744:SF9">
    <property type="entry name" value="40S RIBOSOMAL PROTEIN S11-RELATED"/>
    <property type="match status" value="1"/>
</dbReference>
<dbReference type="GO" id="GO:0022627">
    <property type="term" value="C:cytosolic small ribosomal subunit"/>
    <property type="evidence" value="ECO:0007669"/>
    <property type="project" value="UniProtKB-UniRule"/>
</dbReference>
<accession>A0A2T9WKS3</accession>
<dbReference type="Gene3D" id="2.40.50.1000">
    <property type="match status" value="1"/>
</dbReference>
<sequence length="111" mass="13163">MVQKTHVKDIGIEGINPPEKVCDDKKCPWHGEIRVRGLLFEGKVERVRRRIALITFYRYYYVQKYERYMIRRSKIKAHVPKCLDIKEGDEVIIGETRPISKTINFVVISKK</sequence>
<evidence type="ECO:0000313" key="6">
    <source>
        <dbReference type="EMBL" id="MCC5447116.1"/>
    </source>
</evidence>
<dbReference type="EMBL" id="QEFP01000012">
    <property type="protein sequence ID" value="PVU68426.1"/>
    <property type="molecule type" value="Genomic_DNA"/>
</dbReference>
<evidence type="ECO:0000256" key="4">
    <source>
        <dbReference type="NCBIfam" id="TIGR03630"/>
    </source>
</evidence>
<dbReference type="AlphaFoldDB" id="A0A2T9WKS3"/>
<evidence type="ECO:0000313" key="7">
    <source>
        <dbReference type="EMBL" id="PVU68426.1"/>
    </source>
</evidence>
<dbReference type="SUPFAM" id="SSF50249">
    <property type="entry name" value="Nucleic acid-binding proteins"/>
    <property type="match status" value="1"/>
</dbReference>
<evidence type="ECO:0000256" key="3">
    <source>
        <dbReference type="ARBA" id="ARBA00023274"/>
    </source>
</evidence>
<evidence type="ECO:0000256" key="5">
    <source>
        <dbReference type="RuleBase" id="RU003872"/>
    </source>
</evidence>
<reference evidence="6" key="4">
    <citation type="submission" date="2021-11" db="EMBL/GenBank/DDBJ databases">
        <authorList>
            <person name="Munson-Mcgee J."/>
            <person name="Field E."/>
            <person name="Bateson M."/>
            <person name="Rooney C."/>
            <person name="Stepanauskas R."/>
            <person name="Young M."/>
        </authorList>
    </citation>
    <scope>NUCLEOTIDE SEQUENCE</scope>
    <source>
        <strain evidence="6">SCGC AB-777_F03</strain>
    </source>
</reference>
<reference evidence="7" key="1">
    <citation type="journal article" date="2015" name="Appl. Environ. Microbiol.">
        <title>Nanoarchaeota, Their Sulfolobales Host, and Nanoarchaeota Virus Distribution across Yellowstone National Park Hot Springs.</title>
        <authorList>
            <person name="Munson-McGee J.H."/>
            <person name="Field E.K."/>
            <person name="Bateson M."/>
            <person name="Rooney C."/>
            <person name="Stepanauskas R."/>
            <person name="Young M.J."/>
        </authorList>
    </citation>
    <scope>NUCLEOTIDE SEQUENCE [LARGE SCALE GENOMIC DNA]</scope>
    <source>
        <strain evidence="7">SCGC AB-777_F03</strain>
    </source>
</reference>
<dbReference type="Pfam" id="PF00366">
    <property type="entry name" value="Ribosomal_S17"/>
    <property type="match status" value="1"/>
</dbReference>
<reference evidence="6" key="3">
    <citation type="submission" date="2017-05" db="EMBL/GenBank/DDBJ databases">
        <authorList>
            <person name="Munson-Mcgee J.H."/>
        </authorList>
    </citation>
    <scope>NUCLEOTIDE SEQUENCE</scope>
    <source>
        <strain evidence="6">SCGC AB-777_F03</strain>
    </source>
</reference>
<organism evidence="7">
    <name type="scientific">Nanobsidianus stetteri</name>
    <dbReference type="NCBI Taxonomy" id="1294122"/>
    <lineage>
        <taxon>Archaea</taxon>
        <taxon>Nanobdellota</taxon>
        <taxon>Candidatus Nanoarchaeia</taxon>
        <taxon>Nanoarchaeales</taxon>
        <taxon>Nanopusillaceae</taxon>
        <taxon>Candidatus Nanobsidianus</taxon>
    </lineage>
</organism>
<dbReference type="NCBIfam" id="NF006345">
    <property type="entry name" value="PRK08572.1"/>
    <property type="match status" value="1"/>
</dbReference>
<evidence type="ECO:0000256" key="2">
    <source>
        <dbReference type="ARBA" id="ARBA00022980"/>
    </source>
</evidence>
<keyword evidence="2 5" id="KW-0689">Ribosomal protein</keyword>
<dbReference type="EMBL" id="QEFP02000008">
    <property type="protein sequence ID" value="MCC5447116.1"/>
    <property type="molecule type" value="Genomic_DNA"/>
</dbReference>
<dbReference type="CDD" id="cd00364">
    <property type="entry name" value="Ribosomal_uS17"/>
    <property type="match status" value="1"/>
</dbReference>
<comment type="similarity">
    <text evidence="1 5">Belongs to the universal ribosomal protein uS17 family.</text>
</comment>
<dbReference type="InterPro" id="IPR000266">
    <property type="entry name" value="Ribosomal_uS17"/>
</dbReference>
<dbReference type="PROSITE" id="PS00056">
    <property type="entry name" value="RIBOSOMAL_S17"/>
    <property type="match status" value="1"/>
</dbReference>
<protein>
    <recommendedName>
        <fullName evidence="4">30S ribosomal protein S17</fullName>
    </recommendedName>
</protein>
<keyword evidence="3 5" id="KW-0687">Ribonucleoprotein</keyword>
<dbReference type="PRINTS" id="PR00973">
    <property type="entry name" value="RIBOSOMALS17"/>
</dbReference>
<dbReference type="InterPro" id="IPR028333">
    <property type="entry name" value="Ribosomal_uS17_arc/euk"/>
</dbReference>
<dbReference type="Proteomes" id="UP000245509">
    <property type="component" value="Unassembled WGS sequence"/>
</dbReference>
<name>A0A2T9WKS3_NANST</name>
<evidence type="ECO:0000256" key="1">
    <source>
        <dbReference type="ARBA" id="ARBA00010254"/>
    </source>
</evidence>
<dbReference type="GO" id="GO:0006412">
    <property type="term" value="P:translation"/>
    <property type="evidence" value="ECO:0007669"/>
    <property type="project" value="UniProtKB-UniRule"/>
</dbReference>